<dbReference type="InterPro" id="IPR003362">
    <property type="entry name" value="Bact_transf"/>
</dbReference>
<protein>
    <submittedName>
        <fullName evidence="10">Undecaprenyl-phosphate galactosephosphotransferase</fullName>
        <ecNumber evidence="10">2.7.8.6</ecNumber>
    </submittedName>
</protein>
<dbReference type="GO" id="GO:0047360">
    <property type="term" value="F:undecaprenyl-phosphate galactose phosphotransferase activity"/>
    <property type="evidence" value="ECO:0007669"/>
    <property type="project" value="UniProtKB-EC"/>
</dbReference>
<feature type="domain" description="Bacterial sugar transferase" evidence="9">
    <location>
        <begin position="239"/>
        <end position="427"/>
    </location>
</feature>
<feature type="transmembrane region" description="Helical" evidence="8">
    <location>
        <begin position="241"/>
        <end position="265"/>
    </location>
</feature>
<keyword evidence="3 10" id="KW-0808">Transferase</keyword>
<dbReference type="NCBIfam" id="TIGR03025">
    <property type="entry name" value="EPS_sugtrans"/>
    <property type="match status" value="1"/>
</dbReference>
<evidence type="ECO:0000256" key="3">
    <source>
        <dbReference type="ARBA" id="ARBA00022679"/>
    </source>
</evidence>
<dbReference type="Proteomes" id="UP000057938">
    <property type="component" value="Chromosome"/>
</dbReference>
<dbReference type="KEGG" id="aep:AMC99_02597"/>
<evidence type="ECO:0000256" key="5">
    <source>
        <dbReference type="ARBA" id="ARBA00022989"/>
    </source>
</evidence>
<proteinExistence type="inferred from homology"/>
<keyword evidence="5 8" id="KW-1133">Transmembrane helix</keyword>
<keyword evidence="11" id="KW-1185">Reference proteome</keyword>
<feature type="transmembrane region" description="Helical" evidence="8">
    <location>
        <begin position="49"/>
        <end position="70"/>
    </location>
</feature>
<reference evidence="10 11" key="1">
    <citation type="submission" date="2015-09" db="EMBL/GenBank/DDBJ databases">
        <title>Complete genome sequence of a benzo[a]pyrene-degrading bacterium Altererythrobacter epoxidivorans CGMCC 1.7731T.</title>
        <authorList>
            <person name="Li Z."/>
            <person name="Cheng H."/>
            <person name="Huo Y."/>
            <person name="Xu X."/>
        </authorList>
    </citation>
    <scope>NUCLEOTIDE SEQUENCE [LARGE SCALE GENOMIC DNA]</scope>
    <source>
        <strain evidence="10 11">CGMCC 1.7731</strain>
    </source>
</reference>
<evidence type="ECO:0000313" key="11">
    <source>
        <dbReference type="Proteomes" id="UP000057938"/>
    </source>
</evidence>
<dbReference type="PANTHER" id="PTHR30576:SF0">
    <property type="entry name" value="UNDECAPRENYL-PHOSPHATE N-ACETYLGALACTOSAMINYL 1-PHOSPHATE TRANSFERASE-RELATED"/>
    <property type="match status" value="1"/>
</dbReference>
<evidence type="ECO:0000256" key="7">
    <source>
        <dbReference type="ARBA" id="ARBA00023169"/>
    </source>
</evidence>
<dbReference type="EC" id="2.7.8.6" evidence="10"/>
<accession>A0A0M4MVT5</accession>
<feature type="transmembrane region" description="Helical" evidence="8">
    <location>
        <begin position="82"/>
        <end position="103"/>
    </location>
</feature>
<feature type="transmembrane region" description="Helical" evidence="8">
    <location>
        <begin position="24"/>
        <end position="43"/>
    </location>
</feature>
<keyword evidence="7" id="KW-0270">Exopolysaccharide synthesis</keyword>
<evidence type="ECO:0000256" key="4">
    <source>
        <dbReference type="ARBA" id="ARBA00022692"/>
    </source>
</evidence>
<evidence type="ECO:0000256" key="1">
    <source>
        <dbReference type="ARBA" id="ARBA00004141"/>
    </source>
</evidence>
<dbReference type="OrthoDB" id="9808602at2"/>
<evidence type="ECO:0000313" key="10">
    <source>
        <dbReference type="EMBL" id="ALE17870.1"/>
    </source>
</evidence>
<keyword evidence="6 8" id="KW-0472">Membrane</keyword>
<dbReference type="InterPro" id="IPR017475">
    <property type="entry name" value="EPS_sugar_tfrase"/>
</dbReference>
<dbReference type="GO" id="GO:0000271">
    <property type="term" value="P:polysaccharide biosynthetic process"/>
    <property type="evidence" value="ECO:0007669"/>
    <property type="project" value="UniProtKB-KW"/>
</dbReference>
<feature type="transmembrane region" description="Helical" evidence="8">
    <location>
        <begin position="109"/>
        <end position="127"/>
    </location>
</feature>
<evidence type="ECO:0000256" key="2">
    <source>
        <dbReference type="ARBA" id="ARBA00006464"/>
    </source>
</evidence>
<dbReference type="GO" id="GO:0016020">
    <property type="term" value="C:membrane"/>
    <property type="evidence" value="ECO:0007669"/>
    <property type="project" value="UniProtKB-SubCell"/>
</dbReference>
<evidence type="ECO:0000259" key="9">
    <source>
        <dbReference type="Pfam" id="PF02397"/>
    </source>
</evidence>
<name>A0A0M4MVT5_9SPHN</name>
<organism evidence="10 11">
    <name type="scientific">Altererythrobacter epoxidivorans</name>
    <dbReference type="NCBI Taxonomy" id="361183"/>
    <lineage>
        <taxon>Bacteria</taxon>
        <taxon>Pseudomonadati</taxon>
        <taxon>Pseudomonadota</taxon>
        <taxon>Alphaproteobacteria</taxon>
        <taxon>Sphingomonadales</taxon>
        <taxon>Erythrobacteraceae</taxon>
        <taxon>Altererythrobacter</taxon>
    </lineage>
</organism>
<comment type="subcellular location">
    <subcellularLocation>
        <location evidence="1">Membrane</location>
        <topology evidence="1">Multi-pass membrane protein</topology>
    </subcellularLocation>
</comment>
<evidence type="ECO:0000256" key="6">
    <source>
        <dbReference type="ARBA" id="ARBA00023136"/>
    </source>
</evidence>
<evidence type="ECO:0000256" key="8">
    <source>
        <dbReference type="SAM" id="Phobius"/>
    </source>
</evidence>
<sequence>MHVQQVQPQAVARRRLLARRDVRLLTYLLFGLVLPVIVWNAIMRPTIELPYWHNTVYTLFVATFASWYALDRLRQYAKARQLSYVVPVNLFAFGAMLGFIGLARIPYSISLFLLGMAATLATSYLVVAKTRHARRPQIVVPGGRVEELLLRPSFIAAPPLAELERQVAHGRIDGAIIADLHFDHAPEWERLFANAALKGIPVYHFRQIMELQTGQVRIDHLAENDLGSLIPNLPYMTAKRLFDIVSVIALSPLLLVLLTLTALAIRLDSKGSILFFQQRMGFRGKPFRMVKFRTMREREIVETADGRRDDAMTRDDDDRITRIGRFLRKTRLDELPQAWNVLGGDMSWIGPRPEAIELSEWYESEIPFYSYRHIVRPGITGWAQVNQGHVTDLNSVNAKLRYDFYYVKNISLWLDILIALKTVRVIFGGLGAR</sequence>
<comment type="similarity">
    <text evidence="2">Belongs to the bacterial sugar transferase family.</text>
</comment>
<dbReference type="RefSeq" id="WP_061927066.1">
    <property type="nucleotide sequence ID" value="NZ_CP012669.1"/>
</dbReference>
<keyword evidence="4 8" id="KW-0812">Transmembrane</keyword>
<dbReference type="Pfam" id="PF02397">
    <property type="entry name" value="Bac_transf"/>
    <property type="match status" value="1"/>
</dbReference>
<dbReference type="PANTHER" id="PTHR30576">
    <property type="entry name" value="COLANIC BIOSYNTHESIS UDP-GLUCOSE LIPID CARRIER TRANSFERASE"/>
    <property type="match status" value="1"/>
</dbReference>
<dbReference type="PATRIC" id="fig|361183.4.peg.2552"/>
<gene>
    <name evidence="10" type="ORF">AMC99_02597</name>
</gene>
<dbReference type="AlphaFoldDB" id="A0A0M4MVT5"/>
<dbReference type="EMBL" id="CP012669">
    <property type="protein sequence ID" value="ALE17870.1"/>
    <property type="molecule type" value="Genomic_DNA"/>
</dbReference>
<dbReference type="STRING" id="361183.AMC99_02597"/>